<evidence type="ECO:0000259" key="5">
    <source>
        <dbReference type="PROSITE" id="PS50014"/>
    </source>
</evidence>
<keyword evidence="3" id="KW-0804">Transcription</keyword>
<feature type="domain" description="NET" evidence="6">
    <location>
        <begin position="251"/>
        <end position="334"/>
    </location>
</feature>
<protein>
    <recommendedName>
        <fullName evidence="9">Bromo domain-containing protein</fullName>
    </recommendedName>
</protein>
<dbReference type="InterPro" id="IPR027353">
    <property type="entry name" value="NET_dom"/>
</dbReference>
<dbReference type="InterPro" id="IPR036427">
    <property type="entry name" value="Bromodomain-like_sf"/>
</dbReference>
<dbReference type="Gene3D" id="1.20.1270.220">
    <property type="match status" value="1"/>
</dbReference>
<dbReference type="AlphaFoldDB" id="A0A8J5XWY5"/>
<feature type="domain" description="Bromo" evidence="5">
    <location>
        <begin position="36"/>
        <end position="108"/>
    </location>
</feature>
<dbReference type="InterPro" id="IPR001487">
    <property type="entry name" value="Bromodomain"/>
</dbReference>
<dbReference type="Gene3D" id="1.20.920.10">
    <property type="entry name" value="Bromodomain-like"/>
    <property type="match status" value="2"/>
</dbReference>
<dbReference type="Pfam" id="PF00439">
    <property type="entry name" value="Bromodomain"/>
    <property type="match status" value="2"/>
</dbReference>
<dbReference type="SMART" id="SM00297">
    <property type="entry name" value="BROMO"/>
    <property type="match status" value="2"/>
</dbReference>
<dbReference type="PRINTS" id="PR00503">
    <property type="entry name" value="BROMODOMAIN"/>
</dbReference>
<evidence type="ECO:0000256" key="1">
    <source>
        <dbReference type="ARBA" id="ARBA00023015"/>
    </source>
</evidence>
<reference evidence="7" key="1">
    <citation type="submission" date="2021-05" db="EMBL/GenBank/DDBJ databases">
        <title>The genome of the haptophyte Pavlova lutheri (Diacronema luteri, Pavlovales) - a model for lipid biosynthesis in eukaryotic algae.</title>
        <authorList>
            <person name="Hulatt C.J."/>
            <person name="Posewitz M.C."/>
        </authorList>
    </citation>
    <scope>NUCLEOTIDE SEQUENCE</scope>
    <source>
        <strain evidence="7">NIVA-4/92</strain>
    </source>
</reference>
<evidence type="ECO:0008006" key="9">
    <source>
        <dbReference type="Google" id="ProtNLM"/>
    </source>
</evidence>
<dbReference type="OMA" id="SDFMLII"/>
<dbReference type="OrthoDB" id="784962at2759"/>
<sequence length="334" mass="37424">MADAGLHRDKRQRGLTGIQIDESMLKKCDAMLKGVAKRGMASVFLSPVDWRALNLPDYPQIVKQPMDLGTVQEKLSSYKYSLLEDFANDIRLVWKNAMLFNSADSVYFKNAKQLCEAAEKKLGELEQDGLSTLPPLEPPVRCELVLSEIMRHPMCEFFLHPVDVDGLGLSDYRTVVERPMDLSTVQRELKADRYQTVEAFAADVKLTFDNCIKYNGANSMFGVVAGLVSQVFERKVGLYLTVGAAHPPRSGQPVPDREGWPSFSQKKKFYDACTKLSLIDLNNIVKVVHKSCALALKHNGDKEVELDVDNLDMDTFNKVFKFAKGQILKAEPAS</sequence>
<proteinExistence type="predicted"/>
<accession>A0A8J5XWY5</accession>
<dbReference type="InterPro" id="IPR038336">
    <property type="entry name" value="NET_sf"/>
</dbReference>
<dbReference type="PROSITE" id="PS51525">
    <property type="entry name" value="NET"/>
    <property type="match status" value="1"/>
</dbReference>
<keyword evidence="8" id="KW-1185">Reference proteome</keyword>
<dbReference type="EMBL" id="JAGTXO010000005">
    <property type="protein sequence ID" value="KAG8467899.1"/>
    <property type="molecule type" value="Genomic_DNA"/>
</dbReference>
<dbReference type="Proteomes" id="UP000751190">
    <property type="component" value="Unassembled WGS sequence"/>
</dbReference>
<evidence type="ECO:0000313" key="7">
    <source>
        <dbReference type="EMBL" id="KAG8467899.1"/>
    </source>
</evidence>
<evidence type="ECO:0000313" key="8">
    <source>
        <dbReference type="Proteomes" id="UP000751190"/>
    </source>
</evidence>
<dbReference type="SUPFAM" id="SSF47370">
    <property type="entry name" value="Bromodomain"/>
    <property type="match status" value="2"/>
</dbReference>
<feature type="domain" description="Bromo" evidence="5">
    <location>
        <begin position="150"/>
        <end position="222"/>
    </location>
</feature>
<dbReference type="Pfam" id="PF17035">
    <property type="entry name" value="BET"/>
    <property type="match status" value="1"/>
</dbReference>
<evidence type="ECO:0000256" key="3">
    <source>
        <dbReference type="ARBA" id="ARBA00023163"/>
    </source>
</evidence>
<comment type="caution">
    <text evidence="7">The sequence shown here is derived from an EMBL/GenBank/DDBJ whole genome shotgun (WGS) entry which is preliminary data.</text>
</comment>
<name>A0A8J5XWY5_DIALT</name>
<keyword evidence="1" id="KW-0805">Transcription regulation</keyword>
<dbReference type="PROSITE" id="PS50014">
    <property type="entry name" value="BROMODOMAIN_2"/>
    <property type="match status" value="2"/>
</dbReference>
<gene>
    <name evidence="7" type="ORF">KFE25_006951</name>
</gene>
<organism evidence="7 8">
    <name type="scientific">Diacronema lutheri</name>
    <name type="common">Unicellular marine alga</name>
    <name type="synonym">Monochrysis lutheri</name>
    <dbReference type="NCBI Taxonomy" id="2081491"/>
    <lineage>
        <taxon>Eukaryota</taxon>
        <taxon>Haptista</taxon>
        <taxon>Haptophyta</taxon>
        <taxon>Pavlovophyceae</taxon>
        <taxon>Pavlovales</taxon>
        <taxon>Pavlovaceae</taxon>
        <taxon>Diacronema</taxon>
    </lineage>
</organism>
<evidence type="ECO:0000256" key="2">
    <source>
        <dbReference type="ARBA" id="ARBA00023117"/>
    </source>
</evidence>
<evidence type="ECO:0000256" key="4">
    <source>
        <dbReference type="PROSITE-ProRule" id="PRU00035"/>
    </source>
</evidence>
<evidence type="ECO:0000259" key="6">
    <source>
        <dbReference type="PROSITE" id="PS51525"/>
    </source>
</evidence>
<dbReference type="PANTHER" id="PTHR45926">
    <property type="entry name" value="OSJNBA0053K19.4 PROTEIN"/>
    <property type="match status" value="1"/>
</dbReference>
<keyword evidence="2 4" id="KW-0103">Bromodomain</keyword>